<keyword evidence="6" id="KW-1185">Reference proteome</keyword>
<reference evidence="4" key="3">
    <citation type="submission" date="2020-10" db="EMBL/GenBank/DDBJ databases">
        <title>Dehalococcoides mccartyi of a TCE/Cr reducing biochatode.</title>
        <authorList>
            <person name="Matturro B."/>
        </authorList>
    </citation>
    <scope>NUCLEOTIDE SEQUENCE</scope>
    <source>
        <strain evidence="4">Bin2</strain>
    </source>
</reference>
<dbReference type="InterPro" id="IPR029030">
    <property type="entry name" value="Caspase-like_dom_sf"/>
</dbReference>
<dbReference type="EMBL" id="LN734822">
    <property type="protein sequence ID" value="CEL25564.1"/>
    <property type="molecule type" value="Genomic_DNA"/>
</dbReference>
<evidence type="ECO:0000313" key="3">
    <source>
        <dbReference type="EMBL" id="CEL25564.1"/>
    </source>
</evidence>
<dbReference type="Gene3D" id="3.40.50.12660">
    <property type="match status" value="1"/>
</dbReference>
<dbReference type="GeneID" id="26740170"/>
<dbReference type="GO" id="GO:0005737">
    <property type="term" value="C:cytoplasm"/>
    <property type="evidence" value="ECO:0007669"/>
    <property type="project" value="TreeGrafter"/>
</dbReference>
<sequence>MAKQALCVGINNFKNYPSAALQGCVNDADDMQSLLKNLLGFQDTDIVKLTDTKATKTNIIKNLKEMVEGAKNGKYSYLVFSMSSHGTQVPDLSGDEPDRADEAFCPYDLAQKGDVWDPKHIITDDELRDLFIQLPKDVLLEVYLDTCHSGTGLKAIDFLLDRKPRYLPPPSMEAFLKVDGKRPRGLNKALMEKGITHHILWAACRADQTSADASINGGWHGAFTYYFCKEMVSSKNKLSHSAILEKIRKDLRAGNYTQIPQLECEATVRDKTIG</sequence>
<dbReference type="KEGG" id="mfc:BRM9_0883"/>
<dbReference type="EMBL" id="JADIIL010000005">
    <property type="protein sequence ID" value="MBF4473955.1"/>
    <property type="molecule type" value="Genomic_DNA"/>
</dbReference>
<evidence type="ECO:0000313" key="5">
    <source>
        <dbReference type="Proteomes" id="UP000029661"/>
    </source>
</evidence>
<organism evidence="2 5">
    <name type="scientific">Methanobacterium formicicum</name>
    <dbReference type="NCBI Taxonomy" id="2162"/>
    <lineage>
        <taxon>Archaea</taxon>
        <taxon>Methanobacteriati</taxon>
        <taxon>Methanobacteriota</taxon>
        <taxon>Methanomada group</taxon>
        <taxon>Methanobacteria</taxon>
        <taxon>Methanobacteriales</taxon>
        <taxon>Methanobacteriaceae</taxon>
        <taxon>Methanobacterium</taxon>
    </lineage>
</organism>
<dbReference type="PANTHER" id="PTHR48104">
    <property type="entry name" value="METACASPASE-4"/>
    <property type="match status" value="1"/>
</dbReference>
<dbReference type="EMBL" id="CP006933">
    <property type="protein sequence ID" value="AIS31700.1"/>
    <property type="molecule type" value="Genomic_DNA"/>
</dbReference>
<evidence type="ECO:0000313" key="2">
    <source>
        <dbReference type="EMBL" id="AIS31700.1"/>
    </source>
</evidence>
<dbReference type="Proteomes" id="UP000029661">
    <property type="component" value="Chromosome"/>
</dbReference>
<dbReference type="RefSeq" id="WP_048084957.1">
    <property type="nucleotide sequence ID" value="NZ_CP006933.1"/>
</dbReference>
<dbReference type="InterPro" id="IPR011600">
    <property type="entry name" value="Pept_C14_caspase"/>
</dbReference>
<evidence type="ECO:0000313" key="6">
    <source>
        <dbReference type="Proteomes" id="UP000062768"/>
    </source>
</evidence>
<dbReference type="InterPro" id="IPR050452">
    <property type="entry name" value="Metacaspase"/>
</dbReference>
<reference evidence="3" key="2">
    <citation type="submission" date="2014-09" db="EMBL/GenBank/DDBJ databases">
        <authorList>
            <person name="Bishop-Lilly K.A."/>
            <person name="Broomall S.M."/>
            <person name="Chain P.S."/>
            <person name="Chertkov O."/>
            <person name="Coyne S.R."/>
            <person name="Daligault H.E."/>
            <person name="Davenport K.W."/>
            <person name="Erkkila T."/>
            <person name="Frey K.G."/>
            <person name="Gibbons H.S."/>
            <person name="Gu W."/>
            <person name="Jaissle J."/>
            <person name="Johnson S.L."/>
            <person name="Koroleva G.I."/>
            <person name="Ladner J.T."/>
            <person name="Lo C.-C."/>
            <person name="Minogue T.D."/>
            <person name="Munk C."/>
            <person name="Palacios G.F."/>
            <person name="Redden C.L."/>
            <person name="Rosenzweig C.N."/>
            <person name="Scholz M.B."/>
            <person name="Teshima H."/>
            <person name="Xu Y."/>
        </authorList>
    </citation>
    <scope>NUCLEOTIDE SEQUENCE</scope>
    <source>
        <strain evidence="3">Mb9</strain>
    </source>
</reference>
<accession>A0A089ZFG5</accession>
<name>A0A089ZFG5_METFO</name>
<dbReference type="Proteomes" id="UP000606900">
    <property type="component" value="Unassembled WGS sequence"/>
</dbReference>
<evidence type="ECO:0000313" key="4">
    <source>
        <dbReference type="EMBL" id="MBF4473955.1"/>
    </source>
</evidence>
<dbReference type="PATRIC" id="fig|2162.10.peg.2013"/>
<reference evidence="2" key="1">
    <citation type="submission" date="2013-12" db="EMBL/GenBank/DDBJ databases">
        <title>The complete genome sequence of Methanobacterium sp. BRM9.</title>
        <authorList>
            <consortium name="Pastoral Greenhouse Gas Research Consortium"/>
            <person name="Kelly W.J."/>
            <person name="Leahy S.C."/>
            <person name="Perry R."/>
            <person name="Li D."/>
            <person name="Altermann E."/>
            <person name="Lambie S.C."/>
            <person name="Attwood G.T."/>
        </authorList>
    </citation>
    <scope>NUCLEOTIDE SEQUENCE [LARGE SCALE GENOMIC DNA]</scope>
    <source>
        <strain evidence="2">BRM9</strain>
    </source>
</reference>
<dbReference type="GO" id="GO:0004197">
    <property type="term" value="F:cysteine-type endopeptidase activity"/>
    <property type="evidence" value="ECO:0007669"/>
    <property type="project" value="InterPro"/>
</dbReference>
<evidence type="ECO:0000259" key="1">
    <source>
        <dbReference type="Pfam" id="PF00656"/>
    </source>
</evidence>
<gene>
    <name evidence="2" type="ORF">BRM9_0883</name>
    <name evidence="4" type="ORF">ISP06_00580</name>
    <name evidence="3" type="ORF">MB9_1937</name>
</gene>
<dbReference type="PANTHER" id="PTHR48104:SF30">
    <property type="entry name" value="METACASPASE-1"/>
    <property type="match status" value="1"/>
</dbReference>
<dbReference type="GO" id="GO:0006508">
    <property type="term" value="P:proteolysis"/>
    <property type="evidence" value="ECO:0007669"/>
    <property type="project" value="InterPro"/>
</dbReference>
<dbReference type="Pfam" id="PF00656">
    <property type="entry name" value="Peptidase_C14"/>
    <property type="match status" value="1"/>
</dbReference>
<feature type="domain" description="Peptidase C14 caspase" evidence="1">
    <location>
        <begin position="3"/>
        <end position="266"/>
    </location>
</feature>
<dbReference type="OrthoDB" id="68715at2157"/>
<dbReference type="SUPFAM" id="SSF52129">
    <property type="entry name" value="Caspase-like"/>
    <property type="match status" value="1"/>
</dbReference>
<dbReference type="AlphaFoldDB" id="A0A089ZFG5"/>
<dbReference type="Proteomes" id="UP000062768">
    <property type="component" value="Chromosome I"/>
</dbReference>
<protein>
    <submittedName>
        <fullName evidence="4">Caspase family protein</fullName>
    </submittedName>
    <submittedName>
        <fullName evidence="3">Peptidase C14 caspase catalytic subunit p20</fullName>
    </submittedName>
    <submittedName>
        <fullName evidence="2">Peptidase C14 family</fullName>
    </submittedName>
</protein>
<proteinExistence type="predicted"/>